<protein>
    <submittedName>
        <fullName evidence="2">ATPase</fullName>
    </submittedName>
</protein>
<evidence type="ECO:0000313" key="3">
    <source>
        <dbReference type="Proteomes" id="UP000830236"/>
    </source>
</evidence>
<reference evidence="2" key="1">
    <citation type="submission" date="2022-05" db="EMBL/GenBank/DDBJ databases">
        <title>Using nanopore sequencing to obtain complete genomes from saliva samples.</title>
        <authorList>
            <person name="Baker J.L."/>
        </authorList>
    </citation>
    <scope>NUCLEOTIDE SEQUENCE</scope>
    <source>
        <strain evidence="2">JCVI-JB-Ag32</strain>
    </source>
</reference>
<gene>
    <name evidence="2" type="ORF">M3I41_03165</name>
</gene>
<feature type="compositionally biased region" description="Polar residues" evidence="1">
    <location>
        <begin position="170"/>
        <end position="180"/>
    </location>
</feature>
<accession>A0A2N6V4K0</accession>
<feature type="region of interest" description="Disordered" evidence="1">
    <location>
        <begin position="157"/>
        <end position="194"/>
    </location>
</feature>
<dbReference type="RefSeq" id="WP_005985624.1">
    <property type="nucleotide sequence ID" value="NZ_PNHV01000001.1"/>
</dbReference>
<dbReference type="AlphaFoldDB" id="A0A2N6V4K0"/>
<organism evidence="2 3">
    <name type="scientific">Actinomyces graevenitzii</name>
    <dbReference type="NCBI Taxonomy" id="55565"/>
    <lineage>
        <taxon>Bacteria</taxon>
        <taxon>Bacillati</taxon>
        <taxon>Actinomycetota</taxon>
        <taxon>Actinomycetes</taxon>
        <taxon>Actinomycetales</taxon>
        <taxon>Actinomycetaceae</taxon>
        <taxon>Actinomyces</taxon>
    </lineage>
</organism>
<proteinExistence type="predicted"/>
<dbReference type="KEGG" id="agh:M3I41_03165"/>
<dbReference type="Proteomes" id="UP000830236">
    <property type="component" value="Chromosome"/>
</dbReference>
<evidence type="ECO:0000256" key="1">
    <source>
        <dbReference type="SAM" id="MobiDB-lite"/>
    </source>
</evidence>
<evidence type="ECO:0000313" key="2">
    <source>
        <dbReference type="EMBL" id="UQF80290.1"/>
    </source>
</evidence>
<dbReference type="EMBL" id="CP097095">
    <property type="protein sequence ID" value="UQF80290.1"/>
    <property type="molecule type" value="Genomic_DNA"/>
</dbReference>
<name>A0A2N6V4K0_9ACTO</name>
<sequence>MSENERGADVLKYLSKLERALEQARPMPMGASVLVNREEFSDLLFQVRQHLPLSIQDARKILEQEDEIINQARERAKAIVADGHRQSEALIEHAHEEAERLISGENIVRRAHERADEIVAQAEDKAAGMRAGAENYSDAHLASLQQTLEKLLHQTMAGRSELERRRNPETPASQTWQDPSVTRRRNMGWSVDPS</sequence>